<dbReference type="GeneID" id="43166652"/>
<dbReference type="InterPro" id="IPR005467">
    <property type="entry name" value="His_kinase_dom"/>
</dbReference>
<keyword evidence="6" id="KW-0808">Transferase</keyword>
<gene>
    <name evidence="6" type="ORF">SR858_04795</name>
</gene>
<reference evidence="6 7" key="1">
    <citation type="submission" date="2023-11" db="EMBL/GenBank/DDBJ databases">
        <title>MicrobeMod: A computational toolkit for identifying prokaryotic methylation and restriction-modification with nanopore sequencing.</title>
        <authorList>
            <person name="Crits-Christoph A."/>
            <person name="Kang S.C."/>
            <person name="Lee H."/>
            <person name="Ostrov N."/>
        </authorList>
    </citation>
    <scope>NUCLEOTIDE SEQUENCE [LARGE SCALE GENOMIC DNA]</scope>
    <source>
        <strain evidence="6 7">ATCC 25935</strain>
    </source>
</reference>
<sequence length="368" mass="40059">MFDSICATYTGSDGELNRDLFSSSVDCIKILDLQGRLGQLNPGGVVALELSAPEQILGKTWWEFWPEDGRMLAQNAFESAKNGKVSKFNAFCPTAQGTPRWWDVVANPVFGADGQVREVMVVSRDMTELFMARQALHDADLRKDAFLATVAHELRNPISAAHNATELLKLKAFDHVRTAELAQMVQRQLGHMSRVAEDLLDTTRIRRGEIRLSLVRLDMRAVVYDTVEQLQSAVQAKQHRLTVDIDAAACLVMGDHTRLVQAVGNVLGNAVRYTPEGGVITLALRRAGDIITVRITDNGMGIPAERLATIFDIYSQVHKSTERKSDGLGLGLSLVRALVELHGGTVAAASAGVASGSCFTITLPAAPR</sequence>
<dbReference type="EC" id="2.7.13.3" evidence="2"/>
<evidence type="ECO:0000313" key="6">
    <source>
        <dbReference type="EMBL" id="WQH05661.1"/>
    </source>
</evidence>
<dbReference type="GO" id="GO:0016301">
    <property type="term" value="F:kinase activity"/>
    <property type="evidence" value="ECO:0007669"/>
    <property type="project" value="UniProtKB-KW"/>
</dbReference>
<dbReference type="PROSITE" id="PS50113">
    <property type="entry name" value="PAC"/>
    <property type="match status" value="1"/>
</dbReference>
<dbReference type="PRINTS" id="PR00344">
    <property type="entry name" value="BCTRLSENSOR"/>
</dbReference>
<evidence type="ECO:0000256" key="1">
    <source>
        <dbReference type="ARBA" id="ARBA00000085"/>
    </source>
</evidence>
<keyword evidence="3" id="KW-0597">Phosphoprotein</keyword>
<accession>A0ABZ0Y1C0</accession>
<dbReference type="InterPro" id="IPR003594">
    <property type="entry name" value="HATPase_dom"/>
</dbReference>
<dbReference type="InterPro" id="IPR036890">
    <property type="entry name" value="HATPase_C_sf"/>
</dbReference>
<protein>
    <recommendedName>
        <fullName evidence="2">histidine kinase</fullName>
        <ecNumber evidence="2">2.7.13.3</ecNumber>
    </recommendedName>
</protein>
<dbReference type="EMBL" id="CP140152">
    <property type="protein sequence ID" value="WQH05661.1"/>
    <property type="molecule type" value="Genomic_DNA"/>
</dbReference>
<organism evidence="6 7">
    <name type="scientific">Duganella zoogloeoides</name>
    <dbReference type="NCBI Taxonomy" id="75659"/>
    <lineage>
        <taxon>Bacteria</taxon>
        <taxon>Pseudomonadati</taxon>
        <taxon>Pseudomonadota</taxon>
        <taxon>Betaproteobacteria</taxon>
        <taxon>Burkholderiales</taxon>
        <taxon>Oxalobacteraceae</taxon>
        <taxon>Telluria group</taxon>
        <taxon>Duganella</taxon>
    </lineage>
</organism>
<dbReference type="Gene3D" id="3.30.450.20">
    <property type="entry name" value="PAS domain"/>
    <property type="match status" value="1"/>
</dbReference>
<proteinExistence type="predicted"/>
<dbReference type="InterPro" id="IPR035965">
    <property type="entry name" value="PAS-like_dom_sf"/>
</dbReference>
<dbReference type="InterPro" id="IPR000700">
    <property type="entry name" value="PAS-assoc_C"/>
</dbReference>
<evidence type="ECO:0000256" key="2">
    <source>
        <dbReference type="ARBA" id="ARBA00012438"/>
    </source>
</evidence>
<dbReference type="PROSITE" id="PS50109">
    <property type="entry name" value="HIS_KIN"/>
    <property type="match status" value="1"/>
</dbReference>
<dbReference type="CDD" id="cd00082">
    <property type="entry name" value="HisKA"/>
    <property type="match status" value="1"/>
</dbReference>
<name>A0ABZ0Y1C0_9BURK</name>
<evidence type="ECO:0000259" key="4">
    <source>
        <dbReference type="PROSITE" id="PS50109"/>
    </source>
</evidence>
<dbReference type="SMART" id="SM00387">
    <property type="entry name" value="HATPase_c"/>
    <property type="match status" value="1"/>
</dbReference>
<dbReference type="InterPro" id="IPR004358">
    <property type="entry name" value="Sig_transdc_His_kin-like_C"/>
</dbReference>
<dbReference type="NCBIfam" id="TIGR00229">
    <property type="entry name" value="sensory_box"/>
    <property type="match status" value="1"/>
</dbReference>
<dbReference type="InterPro" id="IPR013656">
    <property type="entry name" value="PAS_4"/>
</dbReference>
<feature type="domain" description="Histidine kinase" evidence="4">
    <location>
        <begin position="149"/>
        <end position="367"/>
    </location>
</feature>
<dbReference type="Gene3D" id="3.30.565.10">
    <property type="entry name" value="Histidine kinase-like ATPase, C-terminal domain"/>
    <property type="match status" value="1"/>
</dbReference>
<dbReference type="InterPro" id="IPR000014">
    <property type="entry name" value="PAS"/>
</dbReference>
<dbReference type="SMART" id="SM00388">
    <property type="entry name" value="HisKA"/>
    <property type="match status" value="1"/>
</dbReference>
<dbReference type="CDD" id="cd00075">
    <property type="entry name" value="HATPase"/>
    <property type="match status" value="1"/>
</dbReference>
<evidence type="ECO:0000313" key="7">
    <source>
        <dbReference type="Proteomes" id="UP001326110"/>
    </source>
</evidence>
<dbReference type="PANTHER" id="PTHR43547">
    <property type="entry name" value="TWO-COMPONENT HISTIDINE KINASE"/>
    <property type="match status" value="1"/>
</dbReference>
<dbReference type="InterPro" id="IPR036097">
    <property type="entry name" value="HisK_dim/P_sf"/>
</dbReference>
<dbReference type="Pfam" id="PF00512">
    <property type="entry name" value="HisKA"/>
    <property type="match status" value="1"/>
</dbReference>
<dbReference type="Gene3D" id="1.10.287.130">
    <property type="match status" value="1"/>
</dbReference>
<dbReference type="RefSeq" id="WP_084670030.1">
    <property type="nucleotide sequence ID" value="NZ_CP140152.1"/>
</dbReference>
<dbReference type="PANTHER" id="PTHR43547:SF2">
    <property type="entry name" value="HYBRID SIGNAL TRANSDUCTION HISTIDINE KINASE C"/>
    <property type="match status" value="1"/>
</dbReference>
<dbReference type="Proteomes" id="UP001326110">
    <property type="component" value="Chromosome"/>
</dbReference>
<dbReference type="CDD" id="cd00130">
    <property type="entry name" value="PAS"/>
    <property type="match status" value="1"/>
</dbReference>
<evidence type="ECO:0000259" key="5">
    <source>
        <dbReference type="PROSITE" id="PS50113"/>
    </source>
</evidence>
<dbReference type="Pfam" id="PF08448">
    <property type="entry name" value="PAS_4"/>
    <property type="match status" value="1"/>
</dbReference>
<dbReference type="SUPFAM" id="SSF55874">
    <property type="entry name" value="ATPase domain of HSP90 chaperone/DNA topoisomerase II/histidine kinase"/>
    <property type="match status" value="1"/>
</dbReference>
<dbReference type="Pfam" id="PF02518">
    <property type="entry name" value="HATPase_c"/>
    <property type="match status" value="1"/>
</dbReference>
<feature type="domain" description="PAC" evidence="5">
    <location>
        <begin position="81"/>
        <end position="138"/>
    </location>
</feature>
<keyword evidence="6" id="KW-0418">Kinase</keyword>
<dbReference type="SUPFAM" id="SSF55785">
    <property type="entry name" value="PYP-like sensor domain (PAS domain)"/>
    <property type="match status" value="1"/>
</dbReference>
<keyword evidence="7" id="KW-1185">Reference proteome</keyword>
<evidence type="ECO:0000256" key="3">
    <source>
        <dbReference type="ARBA" id="ARBA00022553"/>
    </source>
</evidence>
<comment type="catalytic activity">
    <reaction evidence="1">
        <text>ATP + protein L-histidine = ADP + protein N-phospho-L-histidine.</text>
        <dbReference type="EC" id="2.7.13.3"/>
    </reaction>
</comment>
<dbReference type="SUPFAM" id="SSF47384">
    <property type="entry name" value="Homodimeric domain of signal transducing histidine kinase"/>
    <property type="match status" value="1"/>
</dbReference>
<dbReference type="InterPro" id="IPR003661">
    <property type="entry name" value="HisK_dim/P_dom"/>
</dbReference>